<organism evidence="3 4">
    <name type="scientific">Trichuris trichiura</name>
    <name type="common">Whipworm</name>
    <name type="synonym">Trichocephalus trichiurus</name>
    <dbReference type="NCBI Taxonomy" id="36087"/>
    <lineage>
        <taxon>Eukaryota</taxon>
        <taxon>Metazoa</taxon>
        <taxon>Ecdysozoa</taxon>
        <taxon>Nematoda</taxon>
        <taxon>Enoplea</taxon>
        <taxon>Dorylaimia</taxon>
        <taxon>Trichinellida</taxon>
        <taxon>Trichuridae</taxon>
        <taxon>Trichuris</taxon>
    </lineage>
</organism>
<dbReference type="GO" id="GO:1905515">
    <property type="term" value="P:non-motile cilium assembly"/>
    <property type="evidence" value="ECO:0007669"/>
    <property type="project" value="InterPro"/>
</dbReference>
<feature type="domain" description="Ciliary BBSome complex subunit 2 N-terminal" evidence="1">
    <location>
        <begin position="31"/>
        <end position="90"/>
    </location>
</feature>
<dbReference type="AlphaFoldDB" id="A0A077YX28"/>
<dbReference type="InterPro" id="IPR036322">
    <property type="entry name" value="WD40_repeat_dom_sf"/>
</dbReference>
<dbReference type="PANTHER" id="PTHR32465">
    <property type="entry name" value="BARDET-BIEDL SYNDROME 2 PROTEIN"/>
    <property type="match status" value="1"/>
</dbReference>
<dbReference type="Pfam" id="PF14781">
    <property type="entry name" value="BBS2_N"/>
    <property type="match status" value="1"/>
</dbReference>
<dbReference type="STRING" id="36087.A0A077YX28"/>
<dbReference type="InterPro" id="IPR029429">
    <property type="entry name" value="BBS2_Mid"/>
</dbReference>
<dbReference type="Proteomes" id="UP000030665">
    <property type="component" value="Unassembled WGS sequence"/>
</dbReference>
<gene>
    <name evidence="3" type="ORF">TTRE_0000029201</name>
</gene>
<dbReference type="InterPro" id="IPR029430">
    <property type="entry name" value="BBS2_N"/>
</dbReference>
<evidence type="ECO:0000259" key="2">
    <source>
        <dbReference type="Pfam" id="PF14783"/>
    </source>
</evidence>
<name>A0A077YX28_TRITR</name>
<dbReference type="SUPFAM" id="SSF50978">
    <property type="entry name" value="WD40 repeat-like"/>
    <property type="match status" value="1"/>
</dbReference>
<evidence type="ECO:0000259" key="1">
    <source>
        <dbReference type="Pfam" id="PF14781"/>
    </source>
</evidence>
<feature type="domain" description="Ciliary BBSome complex subunit 2 middle region" evidence="2">
    <location>
        <begin position="148"/>
        <end position="253"/>
    </location>
</feature>
<evidence type="ECO:0000313" key="4">
    <source>
        <dbReference type="Proteomes" id="UP000030665"/>
    </source>
</evidence>
<dbReference type="Pfam" id="PF14783">
    <property type="entry name" value="BBS2_Mid"/>
    <property type="match status" value="1"/>
</dbReference>
<dbReference type="GO" id="GO:0034464">
    <property type="term" value="C:BBSome"/>
    <property type="evidence" value="ECO:0007669"/>
    <property type="project" value="InterPro"/>
</dbReference>
<keyword evidence="4" id="KW-1185">Reference proteome</keyword>
<dbReference type="Gene3D" id="2.130.10.10">
    <property type="entry name" value="YVTN repeat-like/Quinoprotein amine dehydrogenase"/>
    <property type="match status" value="1"/>
</dbReference>
<dbReference type="InterPro" id="IPR015943">
    <property type="entry name" value="WD40/YVTN_repeat-like_dom_sf"/>
</dbReference>
<sequence>MYNIETVDSTTSGDDQLAAVPSFRLNPSASTVLNVNQQVKMLSSGRPMGQDARDVIIIGTASHLLVYDVENNCDVFYNRVADGLESIIVGQFGSDGETLIICGGCCSLQGFDWQGREKFWSVRAYPLPLLFLSLSEDAFQVTGDNVRAMCFCDFDSDGKTELVVGSDDSDIRVFKWDEIAAELNETEAITELCSLGGNRFAYGLTNGTLGVYAGRSRLWRIKSKSNPTCMCMYDIDGDDELELVTGWSSGKVNSSFFQFIVDIVVAYFFSDRFQKGQ</sequence>
<dbReference type="OrthoDB" id="2120021at2759"/>
<dbReference type="GO" id="GO:0036064">
    <property type="term" value="C:ciliary basal body"/>
    <property type="evidence" value="ECO:0007669"/>
    <property type="project" value="TreeGrafter"/>
</dbReference>
<reference evidence="3" key="2">
    <citation type="submission" date="2014-03" db="EMBL/GenBank/DDBJ databases">
        <title>The whipworm genome and dual-species transcriptomics of an intimate host-pathogen interaction.</title>
        <authorList>
            <person name="Foth B.J."/>
            <person name="Tsai I.J."/>
            <person name="Reid A.J."/>
            <person name="Bancroft A.J."/>
            <person name="Nichol S."/>
            <person name="Tracey A."/>
            <person name="Holroyd N."/>
            <person name="Cotton J.A."/>
            <person name="Stanley E.J."/>
            <person name="Zarowiecki M."/>
            <person name="Liu J.Z."/>
            <person name="Huckvale T."/>
            <person name="Cooper P.J."/>
            <person name="Grencis R.K."/>
            <person name="Berriman M."/>
        </authorList>
    </citation>
    <scope>NUCLEOTIDE SEQUENCE [LARGE SCALE GENOMIC DNA]</scope>
</reference>
<dbReference type="GO" id="GO:0016020">
    <property type="term" value="C:membrane"/>
    <property type="evidence" value="ECO:0007669"/>
    <property type="project" value="TreeGrafter"/>
</dbReference>
<evidence type="ECO:0000313" key="3">
    <source>
        <dbReference type="EMBL" id="CDW52033.1"/>
    </source>
</evidence>
<accession>A0A077YX28</accession>
<proteinExistence type="predicted"/>
<dbReference type="InterPro" id="IPR016616">
    <property type="entry name" value="Bardet-Biedl_syndrome_2_prot"/>
</dbReference>
<dbReference type="GO" id="GO:0031514">
    <property type="term" value="C:motile cilium"/>
    <property type="evidence" value="ECO:0007669"/>
    <property type="project" value="TreeGrafter"/>
</dbReference>
<reference evidence="3" key="1">
    <citation type="submission" date="2014-01" db="EMBL/GenBank/DDBJ databases">
        <authorList>
            <person name="Aslett M."/>
        </authorList>
    </citation>
    <scope>NUCLEOTIDE SEQUENCE</scope>
</reference>
<dbReference type="PANTHER" id="PTHR32465:SF0">
    <property type="entry name" value="BARDET-BIEDL SYNDROME 2 PROTEIN"/>
    <property type="match status" value="1"/>
</dbReference>
<protein>
    <submittedName>
        <fullName evidence="3">BBS2 Mid and BBS2 N domain containing protein</fullName>
    </submittedName>
</protein>
<dbReference type="EMBL" id="HG805814">
    <property type="protein sequence ID" value="CDW52033.1"/>
    <property type="molecule type" value="Genomic_DNA"/>
</dbReference>